<dbReference type="RefSeq" id="WP_155618383.1">
    <property type="nucleotide sequence ID" value="NZ_WOAA01000013.1"/>
</dbReference>
<evidence type="ECO:0000313" key="1">
    <source>
        <dbReference type="EMBL" id="MUG67296.1"/>
    </source>
</evidence>
<accession>A0ABW9T7X1</accession>
<dbReference type="InterPro" id="IPR016181">
    <property type="entry name" value="Acyl_CoA_acyltransferase"/>
</dbReference>
<evidence type="ECO:0000313" key="2">
    <source>
        <dbReference type="Proteomes" id="UP000435177"/>
    </source>
</evidence>
<gene>
    <name evidence="1" type="ORF">GNP94_15005</name>
</gene>
<organism evidence="1 2">
    <name type="scientific">Paenibacillus campinasensis</name>
    <dbReference type="NCBI Taxonomy" id="66347"/>
    <lineage>
        <taxon>Bacteria</taxon>
        <taxon>Bacillati</taxon>
        <taxon>Bacillota</taxon>
        <taxon>Bacilli</taxon>
        <taxon>Bacillales</taxon>
        <taxon>Paenibacillaceae</taxon>
        <taxon>Paenibacillus</taxon>
    </lineage>
</organism>
<protein>
    <submittedName>
        <fullName evidence="1">Uncharacterized protein</fullName>
    </submittedName>
</protein>
<sequence length="109" mass="12906">MNTTTLSETWASAAYEGRFKDEGRYFFSISFYNKGTDMKMNKLFNETPGFETPRLVLRGLKLEDVLDYFEFASNPLVTKYTWWENHKTIEDSVNYVYAPRSLVVFWEGR</sequence>
<dbReference type="EMBL" id="WOAA01000013">
    <property type="protein sequence ID" value="MUG67296.1"/>
    <property type="molecule type" value="Genomic_DNA"/>
</dbReference>
<dbReference type="Proteomes" id="UP000435177">
    <property type="component" value="Unassembled WGS sequence"/>
</dbReference>
<dbReference type="SUPFAM" id="SSF55729">
    <property type="entry name" value="Acyl-CoA N-acyltransferases (Nat)"/>
    <property type="match status" value="1"/>
</dbReference>
<keyword evidence="2" id="KW-1185">Reference proteome</keyword>
<name>A0ABW9T7X1_9BACL</name>
<comment type="caution">
    <text evidence="1">The sequence shown here is derived from an EMBL/GenBank/DDBJ whole genome shotgun (WGS) entry which is preliminary data.</text>
</comment>
<reference evidence="1 2" key="1">
    <citation type="submission" date="2019-11" db="EMBL/GenBank/DDBJ databases">
        <title>Draft genome sequences of five Paenibacillus species of dairy origin.</title>
        <authorList>
            <person name="Olajide A.M."/>
            <person name="Chen S."/>
            <person name="Lapointe G."/>
        </authorList>
    </citation>
    <scope>NUCLEOTIDE SEQUENCE [LARGE SCALE GENOMIC DNA]</scope>
    <source>
        <strain evidence="1 2">3CS1</strain>
    </source>
</reference>
<dbReference type="Gene3D" id="3.40.630.30">
    <property type="match status" value="1"/>
</dbReference>
<proteinExistence type="predicted"/>